<dbReference type="AlphaFoldDB" id="I7MDS6"/>
<reference evidence="2" key="1">
    <citation type="journal article" date="2006" name="PLoS Biol.">
        <title>Macronuclear genome sequence of the ciliate Tetrahymena thermophila, a model eukaryote.</title>
        <authorList>
            <person name="Eisen J.A."/>
            <person name="Coyne R.S."/>
            <person name="Wu M."/>
            <person name="Wu D."/>
            <person name="Thiagarajan M."/>
            <person name="Wortman J.R."/>
            <person name="Badger J.H."/>
            <person name="Ren Q."/>
            <person name="Amedeo P."/>
            <person name="Jones K.M."/>
            <person name="Tallon L.J."/>
            <person name="Delcher A.L."/>
            <person name="Salzberg S.L."/>
            <person name="Silva J.C."/>
            <person name="Haas B.J."/>
            <person name="Majoros W.H."/>
            <person name="Farzad M."/>
            <person name="Carlton J.M."/>
            <person name="Smith R.K. Jr."/>
            <person name="Garg J."/>
            <person name="Pearlman R.E."/>
            <person name="Karrer K.M."/>
            <person name="Sun L."/>
            <person name="Manning G."/>
            <person name="Elde N.C."/>
            <person name="Turkewitz A.P."/>
            <person name="Asai D.J."/>
            <person name="Wilkes D.E."/>
            <person name="Wang Y."/>
            <person name="Cai H."/>
            <person name="Collins K."/>
            <person name="Stewart B.A."/>
            <person name="Lee S.R."/>
            <person name="Wilamowska K."/>
            <person name="Weinberg Z."/>
            <person name="Ruzzo W.L."/>
            <person name="Wloga D."/>
            <person name="Gaertig J."/>
            <person name="Frankel J."/>
            <person name="Tsao C.-C."/>
            <person name="Gorovsky M.A."/>
            <person name="Keeling P.J."/>
            <person name="Waller R.F."/>
            <person name="Patron N.J."/>
            <person name="Cherry J.M."/>
            <person name="Stover N.A."/>
            <person name="Krieger C.J."/>
            <person name="del Toro C."/>
            <person name="Ryder H.F."/>
            <person name="Williamson S.C."/>
            <person name="Barbeau R.A."/>
            <person name="Hamilton E.P."/>
            <person name="Orias E."/>
        </authorList>
    </citation>
    <scope>NUCLEOTIDE SEQUENCE [LARGE SCALE GENOMIC DNA]</scope>
    <source>
        <strain evidence="2">SB210</strain>
    </source>
</reference>
<protein>
    <submittedName>
        <fullName evidence="1">Uncharacterized protein</fullName>
    </submittedName>
</protein>
<evidence type="ECO:0000313" key="2">
    <source>
        <dbReference type="Proteomes" id="UP000009168"/>
    </source>
</evidence>
<name>I7MDS6_TETTS</name>
<dbReference type="EMBL" id="GG662793">
    <property type="protein sequence ID" value="EAR90870.2"/>
    <property type="molecule type" value="Genomic_DNA"/>
</dbReference>
<dbReference type="GeneID" id="7827539"/>
<accession>I7MDS6</accession>
<dbReference type="Proteomes" id="UP000009168">
    <property type="component" value="Unassembled WGS sequence"/>
</dbReference>
<gene>
    <name evidence="1" type="ORF">TTHERM_00143760</name>
</gene>
<dbReference type="RefSeq" id="XP_001011115.2">
    <property type="nucleotide sequence ID" value="XM_001011115.2"/>
</dbReference>
<organism evidence="1 2">
    <name type="scientific">Tetrahymena thermophila (strain SB210)</name>
    <dbReference type="NCBI Taxonomy" id="312017"/>
    <lineage>
        <taxon>Eukaryota</taxon>
        <taxon>Sar</taxon>
        <taxon>Alveolata</taxon>
        <taxon>Ciliophora</taxon>
        <taxon>Intramacronucleata</taxon>
        <taxon>Oligohymenophorea</taxon>
        <taxon>Hymenostomatida</taxon>
        <taxon>Tetrahymenina</taxon>
        <taxon>Tetrahymenidae</taxon>
        <taxon>Tetrahymena</taxon>
    </lineage>
</organism>
<sequence>MKIQASIKSTQNKIKEFNLKSKLSVKENWKKEEVKSFLTLQSSVSAPRLHQNYDFVMIKGNRTLKGLTAKFKGLVEEPKPLYVVMQKNADPLKFWGNEKNPYLVSQGFELPNTAIKSPKNKNDIDLIQNNNPQKVASPKNKTSIKAQKKADKLIGIFPENETNIFSQATHLGKMSLPPIYPRKIKNRYFQSAVQQ</sequence>
<evidence type="ECO:0000313" key="1">
    <source>
        <dbReference type="EMBL" id="EAR90870.2"/>
    </source>
</evidence>
<dbReference type="KEGG" id="tet:TTHERM_00143760"/>
<dbReference type="InParanoid" id="I7MDS6"/>
<keyword evidence="2" id="KW-1185">Reference proteome</keyword>
<proteinExistence type="predicted"/>